<keyword evidence="5" id="KW-0732">Signal</keyword>
<keyword evidence="3" id="KW-0443">Lipid metabolism</keyword>
<keyword evidence="2" id="KW-0442">Lipid degradation</keyword>
<proteinExistence type="predicted"/>
<dbReference type="EMBL" id="HG938355">
    <property type="protein sequence ID" value="CDN53174.1"/>
    <property type="molecule type" value="Genomic_DNA"/>
</dbReference>
<sequence length="327" mass="34946">MTYLRLALAAAFCLAVSSAHAAGLKFLHIPGGQGEDPAIHAAMWSPCAEVPADVRIEGLTVPAVLDCPIAGEKLPLVIISHGYGGWYLGHHDTAEALADAGFVVVAVNHPHANYADMSRADGLGALIGRPVDIKRTVDFMLMASPDAAKIDPQRVGFYGFSQGGYTGLVIAGANPDFSKLPPRCADPKATGCPQTNQVRRSQQRPLPQSLTHDPRIRAMVVADPLSVVLQTTDSVKNVTIPLQLWGSELGGGGGASPEDVATLARVLPEKPDFRIVSNAVHLSFLTPCPKNRQFSEVCIDAPGFDRAAFHREFNAEVIAFFRQSLRE</sequence>
<dbReference type="InterPro" id="IPR016986">
    <property type="entry name" value="UCP031982_abhydr"/>
</dbReference>
<protein>
    <submittedName>
        <fullName evidence="6">Putative dienelactone hydrolase</fullName>
    </submittedName>
</protein>
<dbReference type="Proteomes" id="UP000028186">
    <property type="component" value="Chromosome I"/>
</dbReference>
<name>A0A068T501_NEOGA</name>
<evidence type="ECO:0000256" key="2">
    <source>
        <dbReference type="ARBA" id="ARBA00022963"/>
    </source>
</evidence>
<feature type="compositionally biased region" description="Polar residues" evidence="4">
    <location>
        <begin position="192"/>
        <end position="210"/>
    </location>
</feature>
<evidence type="ECO:0000256" key="1">
    <source>
        <dbReference type="ARBA" id="ARBA00022801"/>
    </source>
</evidence>
<dbReference type="PATRIC" id="fig|1028801.3.peg.829"/>
<dbReference type="HOGENOM" id="CLU_045366_0_0_5"/>
<dbReference type="PANTHER" id="PTHR10272">
    <property type="entry name" value="PLATELET-ACTIVATING FACTOR ACETYLHYDROLASE"/>
    <property type="match status" value="1"/>
</dbReference>
<dbReference type="RefSeq" id="WP_038541174.1">
    <property type="nucleotide sequence ID" value="NZ_HG938355.1"/>
</dbReference>
<evidence type="ECO:0000313" key="7">
    <source>
        <dbReference type="Proteomes" id="UP000028186"/>
    </source>
</evidence>
<evidence type="ECO:0000256" key="3">
    <source>
        <dbReference type="ARBA" id="ARBA00023098"/>
    </source>
</evidence>
<dbReference type="GO" id="GO:0003847">
    <property type="term" value="F:1-alkyl-2-acetylglycerophosphocholine esterase activity"/>
    <property type="evidence" value="ECO:0007669"/>
    <property type="project" value="TreeGrafter"/>
</dbReference>
<evidence type="ECO:0000256" key="4">
    <source>
        <dbReference type="SAM" id="MobiDB-lite"/>
    </source>
</evidence>
<reference evidence="7" key="1">
    <citation type="journal article" date="2014" name="BMC Genomics">
        <title>Genome sequencing of two Neorhizobium galegae strains reveals a noeT gene responsible for the unusual acetylation of the nodulation factors.</title>
        <authorList>
            <person name="Osterman J."/>
            <person name="Marsh J."/>
            <person name="Laine P.K."/>
            <person name="Zeng Z."/>
            <person name="Alatalo E."/>
            <person name="Sullivan J.T."/>
            <person name="Young J.P."/>
            <person name="Thomas-Oates J."/>
            <person name="Paulin L."/>
            <person name="Lindstrom K."/>
        </authorList>
    </citation>
    <scope>NUCLEOTIDE SEQUENCE [LARGE SCALE GENOMIC DNA]</scope>
    <source>
        <strain evidence="7">HAMBI 1141</strain>
    </source>
</reference>
<dbReference type="eggNOG" id="COG4188">
    <property type="taxonomic scope" value="Bacteria"/>
</dbReference>
<dbReference type="PANTHER" id="PTHR10272:SF0">
    <property type="entry name" value="PLATELET-ACTIVATING FACTOR ACETYLHYDROLASE"/>
    <property type="match status" value="1"/>
</dbReference>
<keyword evidence="1 6" id="KW-0378">Hydrolase</keyword>
<dbReference type="PIRSF" id="PIRSF031982">
    <property type="entry name" value="UCP031982_abhydr"/>
    <property type="match status" value="1"/>
</dbReference>
<evidence type="ECO:0000256" key="5">
    <source>
        <dbReference type="SAM" id="SignalP"/>
    </source>
</evidence>
<accession>A0A068T501</accession>
<dbReference type="AlphaFoldDB" id="A0A068T501"/>
<feature type="region of interest" description="Disordered" evidence="4">
    <location>
        <begin position="187"/>
        <end position="210"/>
    </location>
</feature>
<dbReference type="KEGG" id="ngl:RG1141_CH08140"/>
<dbReference type="InterPro" id="IPR029058">
    <property type="entry name" value="AB_hydrolase_fold"/>
</dbReference>
<gene>
    <name evidence="6" type="ORF">RG1141_CH08140</name>
</gene>
<dbReference type="Gene3D" id="3.40.50.1820">
    <property type="entry name" value="alpha/beta hydrolase"/>
    <property type="match status" value="1"/>
</dbReference>
<dbReference type="SUPFAM" id="SSF53474">
    <property type="entry name" value="alpha/beta-Hydrolases"/>
    <property type="match status" value="1"/>
</dbReference>
<evidence type="ECO:0000313" key="6">
    <source>
        <dbReference type="EMBL" id="CDN53174.1"/>
    </source>
</evidence>
<dbReference type="GO" id="GO:0016042">
    <property type="term" value="P:lipid catabolic process"/>
    <property type="evidence" value="ECO:0007669"/>
    <property type="project" value="UniProtKB-KW"/>
</dbReference>
<feature type="chain" id="PRO_5001653566" evidence="5">
    <location>
        <begin position="22"/>
        <end position="327"/>
    </location>
</feature>
<dbReference type="Pfam" id="PF03403">
    <property type="entry name" value="PAF-AH_p_II"/>
    <property type="match status" value="1"/>
</dbReference>
<feature type="signal peptide" evidence="5">
    <location>
        <begin position="1"/>
        <end position="21"/>
    </location>
</feature>
<organism evidence="6 7">
    <name type="scientific">Neorhizobium galegae bv. officinalis bv. officinalis str. HAMBI 1141</name>
    <dbReference type="NCBI Taxonomy" id="1028801"/>
    <lineage>
        <taxon>Bacteria</taxon>
        <taxon>Pseudomonadati</taxon>
        <taxon>Pseudomonadota</taxon>
        <taxon>Alphaproteobacteria</taxon>
        <taxon>Hyphomicrobiales</taxon>
        <taxon>Rhizobiaceae</taxon>
        <taxon>Rhizobium/Agrobacterium group</taxon>
        <taxon>Neorhizobium</taxon>
    </lineage>
</organism>